<sequence>MARAQALRFPLQMLVTFEDVSVHFSSEEWAVLAGWQRRLYREVMDNYRLLTSLGNPTWNTCDRGGPACWTPSEPRCFQQYEALMGAFGTMSGVTVLSAAALGDG</sequence>
<evidence type="ECO:0000259" key="1">
    <source>
        <dbReference type="PROSITE" id="PS50805"/>
    </source>
</evidence>
<dbReference type="Ensembl" id="ENSSHBT00005007317.1">
    <property type="protein sequence ID" value="ENSSHBP00005006065.1"/>
    <property type="gene ID" value="ENSSHBG00005005264.1"/>
</dbReference>
<organism evidence="2 3">
    <name type="scientific">Strigops habroptila</name>
    <name type="common">Kakapo</name>
    <dbReference type="NCBI Taxonomy" id="2489341"/>
    <lineage>
        <taxon>Eukaryota</taxon>
        <taxon>Metazoa</taxon>
        <taxon>Chordata</taxon>
        <taxon>Craniata</taxon>
        <taxon>Vertebrata</taxon>
        <taxon>Euteleostomi</taxon>
        <taxon>Archelosauria</taxon>
        <taxon>Archosauria</taxon>
        <taxon>Dinosauria</taxon>
        <taxon>Saurischia</taxon>
        <taxon>Theropoda</taxon>
        <taxon>Coelurosauria</taxon>
        <taxon>Aves</taxon>
        <taxon>Neognathae</taxon>
        <taxon>Neoaves</taxon>
        <taxon>Telluraves</taxon>
        <taxon>Australaves</taxon>
        <taxon>Psittaciformes</taxon>
        <taxon>Psittacidae</taxon>
        <taxon>Strigops</taxon>
    </lineage>
</organism>
<dbReference type="Pfam" id="PF01352">
    <property type="entry name" value="KRAB"/>
    <property type="match status" value="1"/>
</dbReference>
<dbReference type="PANTHER" id="PTHR23232">
    <property type="entry name" value="KRAB DOMAIN C2H2 ZINC FINGER"/>
    <property type="match status" value="1"/>
</dbReference>
<proteinExistence type="predicted"/>
<dbReference type="InterPro" id="IPR050169">
    <property type="entry name" value="Krueppel_C2H2_ZnF"/>
</dbReference>
<dbReference type="Gene3D" id="6.10.140.140">
    <property type="match status" value="1"/>
</dbReference>
<dbReference type="SMART" id="SM00349">
    <property type="entry name" value="KRAB"/>
    <property type="match status" value="1"/>
</dbReference>
<keyword evidence="3" id="KW-1185">Reference proteome</keyword>
<accession>A0A672TVG2</accession>
<evidence type="ECO:0000313" key="2">
    <source>
        <dbReference type="Ensembl" id="ENSSHBP00005006065.1"/>
    </source>
</evidence>
<dbReference type="GO" id="GO:0006355">
    <property type="term" value="P:regulation of DNA-templated transcription"/>
    <property type="evidence" value="ECO:0007669"/>
    <property type="project" value="InterPro"/>
</dbReference>
<reference evidence="2" key="3">
    <citation type="submission" date="2025-09" db="UniProtKB">
        <authorList>
            <consortium name="Ensembl"/>
        </authorList>
    </citation>
    <scope>IDENTIFICATION</scope>
</reference>
<dbReference type="GeneTree" id="ENSGT00940000165561"/>
<protein>
    <recommendedName>
        <fullName evidence="1">KRAB domain-containing protein</fullName>
    </recommendedName>
</protein>
<reference evidence="2" key="2">
    <citation type="submission" date="2025-08" db="UniProtKB">
        <authorList>
            <consortium name="Ensembl"/>
        </authorList>
    </citation>
    <scope>IDENTIFICATION</scope>
</reference>
<dbReference type="Proteomes" id="UP000472266">
    <property type="component" value="Chromosome 1"/>
</dbReference>
<reference evidence="2 3" key="1">
    <citation type="submission" date="2019-11" db="EMBL/GenBank/DDBJ databases">
        <title>Strigops habroptila (kakapo) genome, bStrHab1, primary haplotype, v2.</title>
        <authorList>
            <person name="Jarvis E.D."/>
            <person name="Howard J."/>
            <person name="Rhie A."/>
            <person name="Phillippy A."/>
            <person name="Korlach J."/>
            <person name="Digby A."/>
            <person name="Iorns D."/>
            <person name="Eason D."/>
            <person name="Robertson B."/>
            <person name="Raemaekers T."/>
            <person name="Howe K."/>
            <person name="Lewin H."/>
            <person name="Damas J."/>
            <person name="Hastie A."/>
            <person name="Tracey A."/>
            <person name="Chow W."/>
            <person name="Fedrigo O."/>
        </authorList>
    </citation>
    <scope>NUCLEOTIDE SEQUENCE [LARGE SCALE GENOMIC DNA]</scope>
</reference>
<evidence type="ECO:0000313" key="3">
    <source>
        <dbReference type="Proteomes" id="UP000472266"/>
    </source>
</evidence>
<dbReference type="InterPro" id="IPR001909">
    <property type="entry name" value="KRAB"/>
</dbReference>
<dbReference type="InterPro" id="IPR036051">
    <property type="entry name" value="KRAB_dom_sf"/>
</dbReference>
<feature type="domain" description="KRAB" evidence="1">
    <location>
        <begin position="15"/>
        <end position="99"/>
    </location>
</feature>
<dbReference type="CDD" id="cd07765">
    <property type="entry name" value="KRAB_A-box"/>
    <property type="match status" value="1"/>
</dbReference>
<dbReference type="SUPFAM" id="SSF109640">
    <property type="entry name" value="KRAB domain (Kruppel-associated box)"/>
    <property type="match status" value="1"/>
</dbReference>
<name>A0A672TVG2_STRHB</name>
<dbReference type="PANTHER" id="PTHR23232:SF142">
    <property type="entry name" value="GASTRULA ZINC FINGER PROTEIN XLCGF57.1-LIKE-RELATED"/>
    <property type="match status" value="1"/>
</dbReference>
<dbReference type="AlphaFoldDB" id="A0A672TVG2"/>
<dbReference type="PROSITE" id="PS50805">
    <property type="entry name" value="KRAB"/>
    <property type="match status" value="1"/>
</dbReference>